<evidence type="ECO:0008006" key="5">
    <source>
        <dbReference type="Google" id="ProtNLM"/>
    </source>
</evidence>
<accession>A0ABU3L473</accession>
<reference evidence="3 4" key="1">
    <citation type="submission" date="2023-09" db="EMBL/GenBank/DDBJ databases">
        <title>Novel taxa isolated from Blanes Bay.</title>
        <authorList>
            <person name="Rey-Velasco X."/>
            <person name="Lucena T."/>
        </authorList>
    </citation>
    <scope>NUCLEOTIDE SEQUENCE [LARGE SCALE GENOMIC DNA]</scope>
    <source>
        <strain evidence="3 4">S334</strain>
    </source>
</reference>
<dbReference type="SUPFAM" id="SSF160574">
    <property type="entry name" value="BT0923-like"/>
    <property type="match status" value="1"/>
</dbReference>
<keyword evidence="4" id="KW-1185">Reference proteome</keyword>
<evidence type="ECO:0000256" key="2">
    <source>
        <dbReference type="SAM" id="SignalP"/>
    </source>
</evidence>
<proteinExistence type="predicted"/>
<name>A0ABU3L473_9FLAO</name>
<dbReference type="Gene3D" id="3.40.1420.30">
    <property type="match status" value="1"/>
</dbReference>
<gene>
    <name evidence="3" type="ORF">RQM65_07710</name>
</gene>
<dbReference type="EMBL" id="JAVTTP010000001">
    <property type="protein sequence ID" value="MDT7828545.1"/>
    <property type="molecule type" value="Genomic_DNA"/>
</dbReference>
<protein>
    <recommendedName>
        <fullName evidence="5">Beta-lactamase-inhibitor-like PepSY-like domain-containing protein</fullName>
    </recommendedName>
</protein>
<evidence type="ECO:0000313" key="4">
    <source>
        <dbReference type="Proteomes" id="UP001250656"/>
    </source>
</evidence>
<feature type="chain" id="PRO_5045097801" description="Beta-lactamase-inhibitor-like PepSY-like domain-containing protein" evidence="2">
    <location>
        <begin position="20"/>
        <end position="118"/>
    </location>
</feature>
<feature type="signal peptide" evidence="2">
    <location>
        <begin position="1"/>
        <end position="19"/>
    </location>
</feature>
<feature type="compositionally biased region" description="Low complexity" evidence="1">
    <location>
        <begin position="30"/>
        <end position="40"/>
    </location>
</feature>
<dbReference type="RefSeq" id="WP_314013914.1">
    <property type="nucleotide sequence ID" value="NZ_JAVTTP010000001.1"/>
</dbReference>
<organism evidence="3 4">
    <name type="scientific">Pricia mediterranea</name>
    <dbReference type="NCBI Taxonomy" id="3076079"/>
    <lineage>
        <taxon>Bacteria</taxon>
        <taxon>Pseudomonadati</taxon>
        <taxon>Bacteroidota</taxon>
        <taxon>Flavobacteriia</taxon>
        <taxon>Flavobacteriales</taxon>
        <taxon>Flavobacteriaceae</taxon>
        <taxon>Pricia</taxon>
    </lineage>
</organism>
<dbReference type="Proteomes" id="UP001250656">
    <property type="component" value="Unassembled WGS sequence"/>
</dbReference>
<feature type="region of interest" description="Disordered" evidence="1">
    <location>
        <begin position="30"/>
        <end position="52"/>
    </location>
</feature>
<comment type="caution">
    <text evidence="3">The sequence shown here is derived from an EMBL/GenBank/DDBJ whole genome shotgun (WGS) entry which is preliminary data.</text>
</comment>
<evidence type="ECO:0000256" key="1">
    <source>
        <dbReference type="SAM" id="MobiDB-lite"/>
    </source>
</evidence>
<sequence>MKNLMIAAVLSLGTMTAFAQEENVAEEAATAVEETATDATEAAEETATEAVATQDDFSEVAAEELPESVTAAVSKNYPTASIDKAYVNEANQYKLEVSLEDGTAGTLYADENGNWIEM</sequence>
<evidence type="ECO:0000313" key="3">
    <source>
        <dbReference type="EMBL" id="MDT7828545.1"/>
    </source>
</evidence>
<keyword evidence="2" id="KW-0732">Signal</keyword>